<dbReference type="RefSeq" id="YP_009225326.1">
    <property type="nucleotide sequence ID" value="NC_029093.1"/>
</dbReference>
<proteinExistence type="predicted"/>
<protein>
    <submittedName>
        <fullName evidence="1">Uncharacterized protein</fullName>
    </submittedName>
</protein>
<dbReference type="GeneID" id="26796322"/>
<evidence type="ECO:0000313" key="1">
    <source>
        <dbReference type="EMBL" id="AKF15069.1"/>
    </source>
</evidence>
<gene>
    <name evidence="1" type="primary">39</name>
    <name evidence="1" type="ORF">SEA_MINDY_39</name>
</gene>
<reference evidence="1 2" key="1">
    <citation type="journal article" date="2015" name="Genome Announc.">
        <title>Genome Sequence of Mycobacteriophage Mindy.</title>
        <authorList>
            <person name="Pope W.H."/>
            <person name="Bernstein N.I."/>
            <person name="Fasolas C.S."/>
            <person name="Mezghani N."/>
            <person name="Pressimone C.A."/>
            <person name="Selvakumar P."/>
            <person name="Stanton A.C."/>
            <person name="Lapin J.S."/>
            <person name="Prout A.K."/>
            <person name="Grubb S.R."/>
            <person name="Warner M.H."/>
            <person name="Bowman C.A."/>
            <person name="Russell D.A."/>
            <person name="Hatfull G.F."/>
        </authorList>
    </citation>
    <scope>NUCLEOTIDE SEQUENCE [LARGE SCALE GENOMIC DNA]</scope>
</reference>
<dbReference type="KEGG" id="vg:26796322"/>
<accession>A0A0F6WF25</accession>
<name>A0A0F6WF25_9CAUD</name>
<dbReference type="Proteomes" id="UP000201946">
    <property type="component" value="Segment"/>
</dbReference>
<dbReference type="EMBL" id="KR080204">
    <property type="protein sequence ID" value="AKF15069.1"/>
    <property type="molecule type" value="Genomic_DNA"/>
</dbReference>
<sequence length="48" mass="5502">MPRNPDPERMRRIAAGKPHCLRCGRLVHEADTGDYCTWCWIVLDFTGG</sequence>
<evidence type="ECO:0000313" key="2">
    <source>
        <dbReference type="Proteomes" id="UP000201946"/>
    </source>
</evidence>
<organism evidence="1 2">
    <name type="scientific">Mycobacterium phage Mindy</name>
    <dbReference type="NCBI Taxonomy" id="1647311"/>
    <lineage>
        <taxon>Viruses</taxon>
        <taxon>Duplodnaviria</taxon>
        <taxon>Heunggongvirae</taxon>
        <taxon>Uroviricota</taxon>
        <taxon>Caudoviricetes</taxon>
        <taxon>Kostyavirus</taxon>
        <taxon>Kostyavirus toto</taxon>
    </lineage>
</organism>